<proteinExistence type="predicted"/>
<dbReference type="GO" id="GO:0004668">
    <property type="term" value="F:protein-arginine deiminase activity"/>
    <property type="evidence" value="ECO:0007669"/>
    <property type="project" value="InterPro"/>
</dbReference>
<dbReference type="Pfam" id="PF04371">
    <property type="entry name" value="PAD_porph"/>
    <property type="match status" value="1"/>
</dbReference>
<dbReference type="GO" id="GO:0009446">
    <property type="term" value="P:putrescine biosynthetic process"/>
    <property type="evidence" value="ECO:0007669"/>
    <property type="project" value="InterPro"/>
</dbReference>
<organism evidence="2 3">
    <name type="scientific">Seonamhaeicola aphaedonensis</name>
    <dbReference type="NCBI Taxonomy" id="1461338"/>
    <lineage>
        <taxon>Bacteria</taxon>
        <taxon>Pseudomonadati</taxon>
        <taxon>Bacteroidota</taxon>
        <taxon>Flavobacteriia</taxon>
        <taxon>Flavobacteriales</taxon>
        <taxon>Flavobacteriaceae</taxon>
    </lineage>
</organism>
<dbReference type="Gene3D" id="3.75.10.10">
    <property type="entry name" value="L-arginine/glycine Amidinotransferase, Chain A"/>
    <property type="match status" value="1"/>
</dbReference>
<keyword evidence="1" id="KW-0378">Hydrolase</keyword>
<protein>
    <submittedName>
        <fullName evidence="2">Peptidyl-arginine deiminase</fullName>
    </submittedName>
</protein>
<name>A0A3D9HJ44_9FLAO</name>
<evidence type="ECO:0000313" key="3">
    <source>
        <dbReference type="Proteomes" id="UP000256629"/>
    </source>
</evidence>
<gene>
    <name evidence="2" type="ORF">DFQ02_102238</name>
</gene>
<reference evidence="2 3" key="1">
    <citation type="submission" date="2018-07" db="EMBL/GenBank/DDBJ databases">
        <title>Genomic Encyclopedia of Type Strains, Phase III (KMG-III): the genomes of soil and plant-associated and newly described type strains.</title>
        <authorList>
            <person name="Whitman W."/>
        </authorList>
    </citation>
    <scope>NUCLEOTIDE SEQUENCE [LARGE SCALE GENOMIC DNA]</scope>
    <source>
        <strain evidence="2 3">CECT 8487</strain>
    </source>
</reference>
<evidence type="ECO:0000313" key="2">
    <source>
        <dbReference type="EMBL" id="RED49464.1"/>
    </source>
</evidence>
<dbReference type="SUPFAM" id="SSF55909">
    <property type="entry name" value="Pentein"/>
    <property type="match status" value="1"/>
</dbReference>
<dbReference type="AlphaFoldDB" id="A0A3D9HJ44"/>
<dbReference type="InterPro" id="IPR007466">
    <property type="entry name" value="Peptidyl-Arg-deiminase_porph"/>
</dbReference>
<accession>A0A3D9HJ44</accession>
<comment type="caution">
    <text evidence="2">The sequence shown here is derived from an EMBL/GenBank/DDBJ whole genome shotgun (WGS) entry which is preliminary data.</text>
</comment>
<evidence type="ECO:0000256" key="1">
    <source>
        <dbReference type="ARBA" id="ARBA00022801"/>
    </source>
</evidence>
<dbReference type="EMBL" id="QRDX01000002">
    <property type="protein sequence ID" value="RED49464.1"/>
    <property type="molecule type" value="Genomic_DNA"/>
</dbReference>
<sequence>MKRKIIVLICLVLAISFAWHFIALDQDYQASTDFDETESHLLVWSPVYINTYRNFIKNLAEDDHVILFVPNTIEHLSVFNDLKLFGVNIDNIQLQTVSNTDIWIRDYGPSFLLNENGKLKTLSFNYYNLKRHSFPY</sequence>
<dbReference type="OrthoDB" id="9808013at2"/>
<keyword evidence="3" id="KW-1185">Reference proteome</keyword>
<dbReference type="Proteomes" id="UP000256629">
    <property type="component" value="Unassembled WGS sequence"/>
</dbReference>